<sequence>MFGKLNFFFIVFKYLKIDFQNFQNLKKFKRVPSTENFSKETLVVQINGYKQLKSVSRSQSSIDDQPSA</sequence>
<gene>
    <name evidence="1" type="ORF">DERP_002856</name>
</gene>
<evidence type="ECO:0000313" key="2">
    <source>
        <dbReference type="Proteomes" id="UP000887458"/>
    </source>
</evidence>
<comment type="caution">
    <text evidence="1">The sequence shown here is derived from an EMBL/GenBank/DDBJ whole genome shotgun (WGS) entry which is preliminary data.</text>
</comment>
<evidence type="ECO:0000313" key="1">
    <source>
        <dbReference type="EMBL" id="KAH9426756.1"/>
    </source>
</evidence>
<dbReference type="Proteomes" id="UP000887458">
    <property type="component" value="Unassembled WGS sequence"/>
</dbReference>
<reference evidence="1 2" key="1">
    <citation type="journal article" date="2018" name="J. Allergy Clin. Immunol.">
        <title>High-quality assembly of Dermatophagoides pteronyssinus genome and transcriptome reveals a wide range of novel allergens.</title>
        <authorList>
            <person name="Liu X.Y."/>
            <person name="Yang K.Y."/>
            <person name="Wang M.Q."/>
            <person name="Kwok J.S."/>
            <person name="Zeng X."/>
            <person name="Yang Z."/>
            <person name="Xiao X.J."/>
            <person name="Lau C.P."/>
            <person name="Li Y."/>
            <person name="Huang Z.M."/>
            <person name="Ba J.G."/>
            <person name="Yim A.K."/>
            <person name="Ouyang C.Y."/>
            <person name="Ngai S.M."/>
            <person name="Chan T.F."/>
            <person name="Leung E.L."/>
            <person name="Liu L."/>
            <person name="Liu Z.G."/>
            <person name="Tsui S.K."/>
        </authorList>
    </citation>
    <scope>NUCLEOTIDE SEQUENCE [LARGE SCALE GENOMIC DNA]</scope>
    <source>
        <strain evidence="1">Derp</strain>
    </source>
</reference>
<reference evidence="1 2" key="2">
    <citation type="journal article" date="2022" name="Mol. Biol. Evol.">
        <title>Comparative Genomics Reveals Insights into the Divergent Evolution of Astigmatic Mites and Household Pest Adaptations.</title>
        <authorList>
            <person name="Xiong Q."/>
            <person name="Wan A.T."/>
            <person name="Liu X."/>
            <person name="Fung C.S."/>
            <person name="Xiao X."/>
            <person name="Malainual N."/>
            <person name="Hou J."/>
            <person name="Wang L."/>
            <person name="Wang M."/>
            <person name="Yang K.Y."/>
            <person name="Cui Y."/>
            <person name="Leung E.L."/>
            <person name="Nong W."/>
            <person name="Shin S.K."/>
            <person name="Au S.W."/>
            <person name="Jeong K.Y."/>
            <person name="Chew F.T."/>
            <person name="Hui J.H."/>
            <person name="Leung T.F."/>
            <person name="Tungtrongchitr A."/>
            <person name="Zhong N."/>
            <person name="Liu Z."/>
            <person name="Tsui S.K."/>
        </authorList>
    </citation>
    <scope>NUCLEOTIDE SEQUENCE [LARGE SCALE GENOMIC DNA]</scope>
    <source>
        <strain evidence="1">Derp</strain>
    </source>
</reference>
<accession>A0ABQ8JVV0</accession>
<keyword evidence="2" id="KW-1185">Reference proteome</keyword>
<dbReference type="EMBL" id="NJHN03000008">
    <property type="protein sequence ID" value="KAH9426756.1"/>
    <property type="molecule type" value="Genomic_DNA"/>
</dbReference>
<proteinExistence type="predicted"/>
<name>A0ABQ8JVV0_DERPT</name>
<organism evidence="1 2">
    <name type="scientific">Dermatophagoides pteronyssinus</name>
    <name type="common">European house dust mite</name>
    <dbReference type="NCBI Taxonomy" id="6956"/>
    <lineage>
        <taxon>Eukaryota</taxon>
        <taxon>Metazoa</taxon>
        <taxon>Ecdysozoa</taxon>
        <taxon>Arthropoda</taxon>
        <taxon>Chelicerata</taxon>
        <taxon>Arachnida</taxon>
        <taxon>Acari</taxon>
        <taxon>Acariformes</taxon>
        <taxon>Sarcoptiformes</taxon>
        <taxon>Astigmata</taxon>
        <taxon>Psoroptidia</taxon>
        <taxon>Analgoidea</taxon>
        <taxon>Pyroglyphidae</taxon>
        <taxon>Dermatophagoidinae</taxon>
        <taxon>Dermatophagoides</taxon>
    </lineage>
</organism>
<protein>
    <submittedName>
        <fullName evidence="1">Uncharacterized protein</fullName>
    </submittedName>
</protein>